<accession>A0A438MY23</accession>
<dbReference type="Gene3D" id="3.90.850.10">
    <property type="entry name" value="Fumarylacetoacetase-like, C-terminal domain"/>
    <property type="match status" value="1"/>
</dbReference>
<dbReference type="VEuPathDB" id="FungiDB:PV10_07237"/>
<evidence type="ECO:0000313" key="4">
    <source>
        <dbReference type="EMBL" id="RVX68651.1"/>
    </source>
</evidence>
<organism evidence="4 5">
    <name type="scientific">Exophiala mesophila</name>
    <name type="common">Black yeast-like fungus</name>
    <dbReference type="NCBI Taxonomy" id="212818"/>
    <lineage>
        <taxon>Eukaryota</taxon>
        <taxon>Fungi</taxon>
        <taxon>Dikarya</taxon>
        <taxon>Ascomycota</taxon>
        <taxon>Pezizomycotina</taxon>
        <taxon>Eurotiomycetes</taxon>
        <taxon>Chaetothyriomycetidae</taxon>
        <taxon>Chaetothyriales</taxon>
        <taxon>Herpotrichiellaceae</taxon>
        <taxon>Exophiala</taxon>
    </lineage>
</organism>
<dbReference type="EMBL" id="NAJM01000036">
    <property type="protein sequence ID" value="RVX68651.1"/>
    <property type="molecule type" value="Genomic_DNA"/>
</dbReference>
<dbReference type="GO" id="GO:0006107">
    <property type="term" value="P:oxaloacetate metabolic process"/>
    <property type="evidence" value="ECO:0007669"/>
    <property type="project" value="UniProtKB-ARBA"/>
</dbReference>
<evidence type="ECO:0000256" key="1">
    <source>
        <dbReference type="ARBA" id="ARBA00010211"/>
    </source>
</evidence>
<dbReference type="InterPro" id="IPR011234">
    <property type="entry name" value="Fumarylacetoacetase-like_C"/>
</dbReference>
<feature type="domain" description="Fumarylacetoacetase-like C-terminal" evidence="3">
    <location>
        <begin position="69"/>
        <end position="278"/>
    </location>
</feature>
<dbReference type="GO" id="GO:0050163">
    <property type="term" value="F:oxaloacetate tautomerase activity"/>
    <property type="evidence" value="ECO:0007669"/>
    <property type="project" value="UniProtKB-ARBA"/>
</dbReference>
<dbReference type="SUPFAM" id="SSF56529">
    <property type="entry name" value="FAH"/>
    <property type="match status" value="1"/>
</dbReference>
<gene>
    <name evidence="4" type="ORF">B0A52_07078</name>
</gene>
<proteinExistence type="inferred from homology"/>
<dbReference type="Pfam" id="PF01557">
    <property type="entry name" value="FAA_hydrolase"/>
    <property type="match status" value="1"/>
</dbReference>
<name>A0A438MY23_EXOME</name>
<dbReference type="PANTHER" id="PTHR11820">
    <property type="entry name" value="ACYLPYRUVASE"/>
    <property type="match status" value="1"/>
</dbReference>
<dbReference type="GO" id="GO:0046872">
    <property type="term" value="F:metal ion binding"/>
    <property type="evidence" value="ECO:0007669"/>
    <property type="project" value="UniProtKB-KW"/>
</dbReference>
<dbReference type="AlphaFoldDB" id="A0A438MY23"/>
<evidence type="ECO:0000313" key="5">
    <source>
        <dbReference type="Proteomes" id="UP000288859"/>
    </source>
</evidence>
<evidence type="ECO:0000259" key="3">
    <source>
        <dbReference type="Pfam" id="PF01557"/>
    </source>
</evidence>
<comment type="caution">
    <text evidence="4">The sequence shown here is derived from an EMBL/GenBank/DDBJ whole genome shotgun (WGS) entry which is preliminary data.</text>
</comment>
<protein>
    <recommendedName>
        <fullName evidence="3">Fumarylacetoacetase-like C-terminal domain-containing protein</fullName>
    </recommendedName>
</protein>
<dbReference type="Proteomes" id="UP000288859">
    <property type="component" value="Unassembled WGS sequence"/>
</dbReference>
<sequence length="282" mass="30728">MPSFKRLVRFESIDGKDYYGEAPESAVGPDLVGTEIPVYEDAFGAQSTLSSVKKEVVKVLSPIPQAAHIYGVGLNYKAHAEEANASQAKAVVYPMIFSKPNDALNGPYDDIPVDKECTLMDYEGELCIVIGKDCKNIAEGENPLDYVLGFCVGNDVSSRFWQMPERGGQAGYAKGFDKFAPIGPILVAPNALPPFGTLKLTTKVNDEERQSTMLDDLIFDVPTLIRHLSRGLTLRKNTVILTGTPSGVGALRTPPLWLKDGDVVTIEIDKIGKISNCIKFMQ</sequence>
<evidence type="ECO:0000256" key="2">
    <source>
        <dbReference type="ARBA" id="ARBA00022723"/>
    </source>
</evidence>
<keyword evidence="2" id="KW-0479">Metal-binding</keyword>
<reference evidence="4 5" key="1">
    <citation type="submission" date="2017-03" db="EMBL/GenBank/DDBJ databases">
        <title>Genomes of endolithic fungi from Antarctica.</title>
        <authorList>
            <person name="Coleine C."/>
            <person name="Masonjones S."/>
            <person name="Stajich J.E."/>
        </authorList>
    </citation>
    <scope>NUCLEOTIDE SEQUENCE [LARGE SCALE GENOMIC DNA]</scope>
    <source>
        <strain evidence="4 5">CCFEE 6314</strain>
    </source>
</reference>
<dbReference type="InterPro" id="IPR036663">
    <property type="entry name" value="Fumarylacetoacetase_C_sf"/>
</dbReference>
<dbReference type="OrthoDB" id="411064at2759"/>
<comment type="similarity">
    <text evidence="1">Belongs to the FAH family.</text>
</comment>
<dbReference type="FunFam" id="3.90.850.10:FF:000002">
    <property type="entry name" value="2-hydroxyhepta-2,4-diene-1,7-dioate isomerase"/>
    <property type="match status" value="1"/>
</dbReference>